<reference evidence="2" key="1">
    <citation type="journal article" date="2023" name="Mol. Phylogenet. Evol.">
        <title>Genome-scale phylogeny and comparative genomics of the fungal order Sordariales.</title>
        <authorList>
            <person name="Hensen N."/>
            <person name="Bonometti L."/>
            <person name="Westerberg I."/>
            <person name="Brannstrom I.O."/>
            <person name="Guillou S."/>
            <person name="Cros-Aarteil S."/>
            <person name="Calhoun S."/>
            <person name="Haridas S."/>
            <person name="Kuo A."/>
            <person name="Mondo S."/>
            <person name="Pangilinan J."/>
            <person name="Riley R."/>
            <person name="LaButti K."/>
            <person name="Andreopoulos B."/>
            <person name="Lipzen A."/>
            <person name="Chen C."/>
            <person name="Yan M."/>
            <person name="Daum C."/>
            <person name="Ng V."/>
            <person name="Clum A."/>
            <person name="Steindorff A."/>
            <person name="Ohm R.A."/>
            <person name="Martin F."/>
            <person name="Silar P."/>
            <person name="Natvig D.O."/>
            <person name="Lalanne C."/>
            <person name="Gautier V."/>
            <person name="Ament-Velasquez S.L."/>
            <person name="Kruys A."/>
            <person name="Hutchinson M.I."/>
            <person name="Powell A.J."/>
            <person name="Barry K."/>
            <person name="Miller A.N."/>
            <person name="Grigoriev I.V."/>
            <person name="Debuchy R."/>
            <person name="Gladieux P."/>
            <person name="Hiltunen Thoren M."/>
            <person name="Johannesson H."/>
        </authorList>
    </citation>
    <scope>NUCLEOTIDE SEQUENCE [LARGE SCALE GENOMIC DNA]</scope>
    <source>
        <strain evidence="2">CBS 340.73</strain>
    </source>
</reference>
<gene>
    <name evidence="1" type="ORF">QBC46DRAFT_398434</name>
</gene>
<dbReference type="EMBL" id="MU853945">
    <property type="protein sequence ID" value="KAK3935019.1"/>
    <property type="molecule type" value="Genomic_DNA"/>
</dbReference>
<sequence>MDQTPQCSSDPPSYESVLELANPRAQLSTNELPSFVMDGTLILHPSTPPSRAMYELSSPPYEALSQNYAVHKVIHKVVSSAGEPHVRISRLVHIYDFRPSRIPLWLLAGRVLISPPTPESSLAQVEMFPSLGSLSATATSWTVAYMFRTALTGVYMFKTDQRITDKFRSRADILWRDQQGKVVAVETRLERDRDDGRVKDLPRLQLKVELDDKMLDLLVASWAARVWREALRDLHSEQQQQPANSAKKR</sequence>
<comment type="caution">
    <text evidence="1">The sequence shown here is derived from an EMBL/GenBank/DDBJ whole genome shotgun (WGS) entry which is preliminary data.</text>
</comment>
<protein>
    <submittedName>
        <fullName evidence="1">Uncharacterized protein</fullName>
    </submittedName>
</protein>
<proteinExistence type="predicted"/>
<dbReference type="Proteomes" id="UP001303473">
    <property type="component" value="Unassembled WGS sequence"/>
</dbReference>
<evidence type="ECO:0000313" key="1">
    <source>
        <dbReference type="EMBL" id="KAK3935019.1"/>
    </source>
</evidence>
<evidence type="ECO:0000313" key="2">
    <source>
        <dbReference type="Proteomes" id="UP001303473"/>
    </source>
</evidence>
<dbReference type="AlphaFoldDB" id="A0AAN6MX92"/>
<accession>A0AAN6MX92</accession>
<name>A0AAN6MX92_9PEZI</name>
<organism evidence="1 2">
    <name type="scientific">Diplogelasinospora grovesii</name>
    <dbReference type="NCBI Taxonomy" id="303347"/>
    <lineage>
        <taxon>Eukaryota</taxon>
        <taxon>Fungi</taxon>
        <taxon>Dikarya</taxon>
        <taxon>Ascomycota</taxon>
        <taxon>Pezizomycotina</taxon>
        <taxon>Sordariomycetes</taxon>
        <taxon>Sordariomycetidae</taxon>
        <taxon>Sordariales</taxon>
        <taxon>Diplogelasinosporaceae</taxon>
        <taxon>Diplogelasinospora</taxon>
    </lineage>
</organism>
<keyword evidence="2" id="KW-1185">Reference proteome</keyword>